<feature type="transmembrane region" description="Helical" evidence="1">
    <location>
        <begin position="105"/>
        <end position="130"/>
    </location>
</feature>
<feature type="transmembrane region" description="Helical" evidence="1">
    <location>
        <begin position="279"/>
        <end position="303"/>
    </location>
</feature>
<feature type="transmembrane region" description="Helical" evidence="1">
    <location>
        <begin position="217"/>
        <end position="235"/>
    </location>
</feature>
<organism evidence="2 3">
    <name type="scientific">Commensalibacter papalotli</name>
    <name type="common">ex Servin-Garciduenas et al. 2014</name>
    <dbReference type="NCBI Taxonomy" id="1208583"/>
    <lineage>
        <taxon>Bacteria</taxon>
        <taxon>Pseudomonadati</taxon>
        <taxon>Pseudomonadota</taxon>
        <taxon>Alphaproteobacteria</taxon>
        <taxon>Acetobacterales</taxon>
        <taxon>Acetobacteraceae</taxon>
    </lineage>
</organism>
<feature type="transmembrane region" description="Helical" evidence="1">
    <location>
        <begin position="603"/>
        <end position="623"/>
    </location>
</feature>
<sequence>MLLLIVVFIGLQGGIAAKRYYQGRALTGLENAPLILSVIGCFLTFIYSVFYLSSISLIIPILGKIFGISFYLDSLNSFCLFCLFFCGALFIFFKKELGVSHYFLLPYVNVTLLLLAGNLFFVIGLLAFLIMMNYGLSIGKSLAPFVGLASLFLGIILLPAQMGEQGNFAYLSFETIRQISFSPWVLFCVLITSGALMGFVPFSQWRMNIARQGKGDVVYSFMHLLLSMAGIYLLLRFYIDLGKHSETYWLSFLVKILGVIAACYAGWQSLVVKQFHERVSCLYILGNAVLVQTIGIVTSFMGSDHQQSIAFANDALYFGLFVQFVGFTFVFLLSGFLKDYYNAKPKETLIPSSILISLFLLSFLLSGLPPFAGFSVFCENLQLLLFMPSGHYLSNSLLGILIIGLNAAILILGVLGWIRLILTGGTGSLQKAFSELSEYLSLKFFAEVKIGIYFLFIITLLPGLIFIIARSVAVNVMGLSLSSHNFLTFSVDPQQTVFMPWLIAVLLTVIMLIITWVARKEKKKTYDFLLRDSIAQPNIHRSVIVEETSFSFGQACFESMLKRRFSLITSFSTVNYVIFKNLLRFKKNCLSYTHRLNLLTWQYQNFLMLFVLAIVLISISFVAR</sequence>
<feature type="transmembrane region" description="Helical" evidence="1">
    <location>
        <begin position="181"/>
        <end position="205"/>
    </location>
</feature>
<keyword evidence="1" id="KW-1133">Transmembrane helix</keyword>
<feature type="transmembrane region" description="Helical" evidence="1">
    <location>
        <begin position="498"/>
        <end position="518"/>
    </location>
</feature>
<evidence type="ECO:0008006" key="4">
    <source>
        <dbReference type="Google" id="ProtNLM"/>
    </source>
</evidence>
<feature type="transmembrane region" description="Helical" evidence="1">
    <location>
        <begin position="74"/>
        <end position="93"/>
    </location>
</feature>
<name>W7DVI8_9PROT</name>
<comment type="caution">
    <text evidence="2">The sequence shown here is derived from an EMBL/GenBank/DDBJ whole genome shotgun (WGS) entry which is preliminary data.</text>
</comment>
<feature type="transmembrane region" description="Helical" evidence="1">
    <location>
        <begin position="142"/>
        <end position="161"/>
    </location>
</feature>
<gene>
    <name evidence="2" type="ORF">COMX_00820</name>
</gene>
<keyword evidence="3" id="KW-1185">Reference proteome</keyword>
<feature type="transmembrane region" description="Helical" evidence="1">
    <location>
        <begin position="452"/>
        <end position="478"/>
    </location>
</feature>
<evidence type="ECO:0000256" key="1">
    <source>
        <dbReference type="SAM" id="Phobius"/>
    </source>
</evidence>
<evidence type="ECO:0000313" key="2">
    <source>
        <dbReference type="EMBL" id="EUK18248.1"/>
    </source>
</evidence>
<feature type="transmembrane region" description="Helical" evidence="1">
    <location>
        <begin position="349"/>
        <end position="377"/>
    </location>
</feature>
<protein>
    <recommendedName>
        <fullName evidence="4">NADH:quinone oxidoreductase/Mrp antiporter membrane subunit domain-containing protein</fullName>
    </recommendedName>
</protein>
<dbReference type="EMBL" id="ATSX01000001">
    <property type="protein sequence ID" value="EUK18248.1"/>
    <property type="molecule type" value="Genomic_DNA"/>
</dbReference>
<keyword evidence="1" id="KW-0472">Membrane</keyword>
<feature type="transmembrane region" description="Helical" evidence="1">
    <location>
        <begin position="315"/>
        <end position="337"/>
    </location>
</feature>
<dbReference type="Proteomes" id="UP000019250">
    <property type="component" value="Unassembled WGS sequence"/>
</dbReference>
<feature type="transmembrane region" description="Helical" evidence="1">
    <location>
        <begin position="565"/>
        <end position="583"/>
    </location>
</feature>
<feature type="transmembrane region" description="Helical" evidence="1">
    <location>
        <begin position="32"/>
        <end position="62"/>
    </location>
</feature>
<feature type="transmembrane region" description="Helical" evidence="1">
    <location>
        <begin position="397"/>
        <end position="422"/>
    </location>
</feature>
<feature type="transmembrane region" description="Helical" evidence="1">
    <location>
        <begin position="247"/>
        <end position="267"/>
    </location>
</feature>
<proteinExistence type="predicted"/>
<accession>W7DVI8</accession>
<dbReference type="STRING" id="1208583.COMX_00820"/>
<reference evidence="2 3" key="1">
    <citation type="journal article" date="2014" name="Genome Announc.">
        <title>Draft Genome Sequence of Commensalibacter papalotli MX01, a Symbiont Identified from the Guts of Overwintering Monarch Butterflies.</title>
        <authorList>
            <person name="Servin-Garciduenas L.E."/>
            <person name="Sanchez-Quinto A."/>
            <person name="Martinez-Romero E."/>
        </authorList>
    </citation>
    <scope>NUCLEOTIDE SEQUENCE [LARGE SCALE GENOMIC DNA]</scope>
    <source>
        <strain evidence="3">MX-MONARCH01</strain>
    </source>
</reference>
<dbReference type="AlphaFoldDB" id="W7DVI8"/>
<evidence type="ECO:0000313" key="3">
    <source>
        <dbReference type="Proteomes" id="UP000019250"/>
    </source>
</evidence>
<keyword evidence="1" id="KW-0812">Transmembrane</keyword>